<organism evidence="3 4">
    <name type="scientific">Stylosanthes scabra</name>
    <dbReference type="NCBI Taxonomy" id="79078"/>
    <lineage>
        <taxon>Eukaryota</taxon>
        <taxon>Viridiplantae</taxon>
        <taxon>Streptophyta</taxon>
        <taxon>Embryophyta</taxon>
        <taxon>Tracheophyta</taxon>
        <taxon>Spermatophyta</taxon>
        <taxon>Magnoliopsida</taxon>
        <taxon>eudicotyledons</taxon>
        <taxon>Gunneridae</taxon>
        <taxon>Pentapetalae</taxon>
        <taxon>rosids</taxon>
        <taxon>fabids</taxon>
        <taxon>Fabales</taxon>
        <taxon>Fabaceae</taxon>
        <taxon>Papilionoideae</taxon>
        <taxon>50 kb inversion clade</taxon>
        <taxon>dalbergioids sensu lato</taxon>
        <taxon>Dalbergieae</taxon>
        <taxon>Pterocarpus clade</taxon>
        <taxon>Stylosanthes</taxon>
    </lineage>
</organism>
<accession>A0ABU6U9U8</accession>
<dbReference type="PANTHER" id="PTHR46602">
    <property type="entry name" value="PROTEIN SUPPRESSOR OF GENE SILENCING 3"/>
    <property type="match status" value="1"/>
</dbReference>
<evidence type="ECO:0000259" key="2">
    <source>
        <dbReference type="Pfam" id="PF03468"/>
    </source>
</evidence>
<evidence type="ECO:0000313" key="3">
    <source>
        <dbReference type="EMBL" id="MED6157435.1"/>
    </source>
</evidence>
<feature type="region of interest" description="Disordered" evidence="1">
    <location>
        <begin position="127"/>
        <end position="167"/>
    </location>
</feature>
<dbReference type="InterPro" id="IPR038588">
    <property type="entry name" value="XS_domain_sf"/>
</dbReference>
<dbReference type="Proteomes" id="UP001341840">
    <property type="component" value="Unassembled WGS sequence"/>
</dbReference>
<feature type="compositionally biased region" description="Polar residues" evidence="1">
    <location>
        <begin position="20"/>
        <end position="51"/>
    </location>
</feature>
<dbReference type="InterPro" id="IPR005380">
    <property type="entry name" value="XS_domain"/>
</dbReference>
<dbReference type="InterPro" id="IPR044287">
    <property type="entry name" value="SGS3"/>
</dbReference>
<feature type="compositionally biased region" description="Polar residues" evidence="1">
    <location>
        <begin position="63"/>
        <end position="74"/>
    </location>
</feature>
<dbReference type="Gene3D" id="3.30.70.2890">
    <property type="entry name" value="XS domain"/>
    <property type="match status" value="1"/>
</dbReference>
<evidence type="ECO:0000313" key="4">
    <source>
        <dbReference type="Proteomes" id="UP001341840"/>
    </source>
</evidence>
<feature type="region of interest" description="Disordered" evidence="1">
    <location>
        <begin position="1"/>
        <end position="109"/>
    </location>
</feature>
<protein>
    <recommendedName>
        <fullName evidence="2">XS domain-containing protein</fullName>
    </recommendedName>
</protein>
<evidence type="ECO:0000256" key="1">
    <source>
        <dbReference type="SAM" id="MobiDB-lite"/>
    </source>
</evidence>
<feature type="compositionally biased region" description="Acidic residues" evidence="1">
    <location>
        <begin position="140"/>
        <end position="153"/>
    </location>
</feature>
<dbReference type="Pfam" id="PF03468">
    <property type="entry name" value="XS"/>
    <property type="match status" value="1"/>
</dbReference>
<gene>
    <name evidence="3" type="ORF">PIB30_023006</name>
</gene>
<sequence length="598" mass="68347">MAHGTADPFPELGTVYRVSGSKSNQQNKKGANNINLNSKQNGGSRQPQNEPGGSAPRPWFPQNFGSNAWANPNTPHKLAGSNSSKVVDKSNSETNMACANGSVDGSKGLQKPIAASSQDEVFMLHSSDGVDSTPSKDLENGVDSEISDDETGESESGIVFDSDDDLSIDGTDEQTGEISHEGCKKSKWFRNFFDKLDRMTTEKINSQEMSWHCPACQGGVGAIDWYQGLQPLLIHSRTIQSRRARLHRVFADTLEEECNRKRITLRAANEAYGKWEGLDKKVKDHEIVWPPMVVIMNTRHEQDENNKWYGMGNQELLDCFSDYAAQRARHSYGPQGHRGMSMLIFETSPAGYLEAVRLHKHFKEQGRDKEAWNRCKNRIVPGGKRQLYGYLASREDMDTFNWHSAGKSRLKFEMKSYQETVETKIKHINDDSRLLGYFKDKIAREQLKSRVLEESLSRMTGKLRITMEENRVMRMRVKEHHQESTEEMDAQEIFFKQQLQNIERAIVAKEDDYDILQKKRLEKWVEKNIDSSVEKVFSFLSVEESKMKQFGEVRINIGKIYHQKMMALRKKQFQEQLQLVKDLENELTELLDNASANS</sequence>
<dbReference type="CDD" id="cd12266">
    <property type="entry name" value="RRM_like_XS"/>
    <property type="match status" value="1"/>
</dbReference>
<feature type="domain" description="XS" evidence="2">
    <location>
        <begin position="284"/>
        <end position="398"/>
    </location>
</feature>
<dbReference type="EMBL" id="JASCZI010120908">
    <property type="protein sequence ID" value="MED6157435.1"/>
    <property type="molecule type" value="Genomic_DNA"/>
</dbReference>
<comment type="caution">
    <text evidence="3">The sequence shown here is derived from an EMBL/GenBank/DDBJ whole genome shotgun (WGS) entry which is preliminary data.</text>
</comment>
<proteinExistence type="predicted"/>
<name>A0ABU6U9U8_9FABA</name>
<reference evidence="3 4" key="1">
    <citation type="journal article" date="2023" name="Plants (Basel)">
        <title>Bridging the Gap: Combining Genomics and Transcriptomics Approaches to Understand Stylosanthes scabra, an Orphan Legume from the Brazilian Caatinga.</title>
        <authorList>
            <person name="Ferreira-Neto J.R.C."/>
            <person name="da Silva M.D."/>
            <person name="Binneck E."/>
            <person name="de Melo N.F."/>
            <person name="da Silva R.H."/>
            <person name="de Melo A.L.T.M."/>
            <person name="Pandolfi V."/>
            <person name="Bustamante F.O."/>
            <person name="Brasileiro-Vidal A.C."/>
            <person name="Benko-Iseppon A.M."/>
        </authorList>
    </citation>
    <scope>NUCLEOTIDE SEQUENCE [LARGE SCALE GENOMIC DNA]</scope>
    <source>
        <tissue evidence="3">Leaves</tissue>
    </source>
</reference>
<keyword evidence="4" id="KW-1185">Reference proteome</keyword>
<dbReference type="PANTHER" id="PTHR46602:SF6">
    <property type="entry name" value="XS DOMAIN-CONTAINING PROTEIN-RELATED"/>
    <property type="match status" value="1"/>
</dbReference>